<proteinExistence type="predicted"/>
<dbReference type="Proteomes" id="UP000230233">
    <property type="component" value="Chromosome V"/>
</dbReference>
<evidence type="ECO:0000313" key="2">
    <source>
        <dbReference type="EMBL" id="PIC29703.1"/>
    </source>
</evidence>
<reference evidence="3" key="1">
    <citation type="submission" date="2017-10" db="EMBL/GenBank/DDBJ databases">
        <title>Rapid genome shrinkage in a self-fertile nematode reveals novel sperm competition proteins.</title>
        <authorList>
            <person name="Yin D."/>
            <person name="Schwarz E.M."/>
            <person name="Thomas C.G."/>
            <person name="Felde R.L."/>
            <person name="Korf I.F."/>
            <person name="Cutter A.D."/>
            <person name="Schartner C.M."/>
            <person name="Ralston E.J."/>
            <person name="Meyer B.J."/>
            <person name="Haag E.S."/>
        </authorList>
    </citation>
    <scope>NUCLEOTIDE SEQUENCE [LARGE SCALE GENOMIC DNA]</scope>
    <source>
        <strain evidence="3">JU1422</strain>
    </source>
</reference>
<feature type="signal peptide" evidence="1">
    <location>
        <begin position="1"/>
        <end position="17"/>
    </location>
</feature>
<protein>
    <recommendedName>
        <fullName evidence="4">Lipoprotein</fullName>
    </recommendedName>
</protein>
<keyword evidence="1" id="KW-0732">Signal</keyword>
<dbReference type="EMBL" id="PDUG01000005">
    <property type="protein sequence ID" value="PIC29703.1"/>
    <property type="molecule type" value="Genomic_DNA"/>
</dbReference>
<keyword evidence="3" id="KW-1185">Reference proteome</keyword>
<sequence length="151" mass="16793">MNSSILFILFFILGCSSQGIPHLKFSNQEAKALEIGKQHVELFLDSIKNKNEKMIGKLFNTTETDEMHIPTLIDMLQGVNISVESANFNQKGEIYANLKVNGVVPGIIILTKTPNSPTGYQISALGFENPKEKSNLEFTMCFIGIFYLGKC</sequence>
<evidence type="ECO:0000313" key="3">
    <source>
        <dbReference type="Proteomes" id="UP000230233"/>
    </source>
</evidence>
<evidence type="ECO:0000256" key="1">
    <source>
        <dbReference type="SAM" id="SignalP"/>
    </source>
</evidence>
<evidence type="ECO:0008006" key="4">
    <source>
        <dbReference type="Google" id="ProtNLM"/>
    </source>
</evidence>
<comment type="caution">
    <text evidence="2">The sequence shown here is derived from an EMBL/GenBank/DDBJ whole genome shotgun (WGS) entry which is preliminary data.</text>
</comment>
<name>A0A2G5TR44_9PELO</name>
<organism evidence="2 3">
    <name type="scientific">Caenorhabditis nigoni</name>
    <dbReference type="NCBI Taxonomy" id="1611254"/>
    <lineage>
        <taxon>Eukaryota</taxon>
        <taxon>Metazoa</taxon>
        <taxon>Ecdysozoa</taxon>
        <taxon>Nematoda</taxon>
        <taxon>Chromadorea</taxon>
        <taxon>Rhabditida</taxon>
        <taxon>Rhabditina</taxon>
        <taxon>Rhabditomorpha</taxon>
        <taxon>Rhabditoidea</taxon>
        <taxon>Rhabditidae</taxon>
        <taxon>Peloderinae</taxon>
        <taxon>Caenorhabditis</taxon>
    </lineage>
</organism>
<dbReference type="AlphaFoldDB" id="A0A2G5TR44"/>
<gene>
    <name evidence="2" type="primary">Cnig_chr_V.g21206</name>
    <name evidence="2" type="ORF">B9Z55_021206</name>
</gene>
<accession>A0A2G5TR44</accession>
<dbReference type="OrthoDB" id="5881999at2759"/>
<feature type="chain" id="PRO_5013707363" description="Lipoprotein" evidence="1">
    <location>
        <begin position="18"/>
        <end position="151"/>
    </location>
</feature>